<name>A0AAU8N6M0_9BACL</name>
<feature type="region of interest" description="Disordered" evidence="1">
    <location>
        <begin position="435"/>
        <end position="467"/>
    </location>
</feature>
<proteinExistence type="predicted"/>
<accession>A0AAU8N6M0</accession>
<organism evidence="2">
    <name type="scientific">Paenibacillus sp. AN1007</name>
    <dbReference type="NCBI Taxonomy" id="3151385"/>
    <lineage>
        <taxon>Bacteria</taxon>
        <taxon>Bacillati</taxon>
        <taxon>Bacillota</taxon>
        <taxon>Bacilli</taxon>
        <taxon>Bacillales</taxon>
        <taxon>Paenibacillaceae</taxon>
        <taxon>Paenibacillus</taxon>
    </lineage>
</organism>
<evidence type="ECO:0000256" key="1">
    <source>
        <dbReference type="SAM" id="MobiDB-lite"/>
    </source>
</evidence>
<dbReference type="RefSeq" id="WP_342554605.1">
    <property type="nucleotide sequence ID" value="NZ_CP159992.1"/>
</dbReference>
<dbReference type="AlphaFoldDB" id="A0AAU8N6M0"/>
<reference evidence="2" key="1">
    <citation type="submission" date="2024-05" db="EMBL/GenBank/DDBJ databases">
        <title>Draft genome assemblies of 36 bacteria isolated from hibernating arctic ground squirrels.</title>
        <authorList>
            <person name="McKee H."/>
            <person name="Mullen L."/>
            <person name="Drown D.M."/>
            <person name="Duddleston K.N."/>
        </authorList>
    </citation>
    <scope>NUCLEOTIDE SEQUENCE</scope>
    <source>
        <strain evidence="2">AN1007</strain>
    </source>
</reference>
<sequence length="590" mass="62770">MAELIIGLSQSNTQMKTTLRYLDQIQRSTERLGRVRYQSLIKVNNELRTTGRRLESIYSTAVRLSRLRITPKIGLDDQLSPALDRALVKLNSFRNQLVKASGTVSVEVKQKVEVAMGKMTPASASSMSVVIGSHNTNTTINNVAKEEGKAWWENADTVLNIFNNVGDLFEKGKKVKNWWSERKANKNKAANPSEPVGRFRRIDLKDKPAAAPTPKILTDTSDRAFKEALRDAKTGKNEVGKFASSSPSSPKAQIITDTSNQTFKEVMKDSKYAANNAVGKSKLSSGLMSSSPMAMSNFFSGDGMMGKLGGGLAKGAKRLLGPISMLADVADIASAPPEEKGRAIGSMLGGSAGTALGSALGTLISPVIGTYVGGAVGGWLGSEAGGWIGSKVQNIGNFFSKASEGAGKAITGVADYFSEKTKGLTEGISNFFGFGSKKEEQTAPPAAASSSPSVPAAPQMPPPYRPAALSITGPEAYMNNQLGTSTSAGLMGASMMQSQAIAVHNTAQSNSKASPMTVHISEEQMGSLAGYLKDFKTETTNQIDVHIAPGTVQVTVRENAIDYDIVSQQVGQRITNELRRAMQNRKTIMA</sequence>
<evidence type="ECO:0000313" key="2">
    <source>
        <dbReference type="EMBL" id="XCP93493.1"/>
    </source>
</evidence>
<dbReference type="EMBL" id="CP159992">
    <property type="protein sequence ID" value="XCP93493.1"/>
    <property type="molecule type" value="Genomic_DNA"/>
</dbReference>
<protein>
    <submittedName>
        <fullName evidence="2">Uncharacterized protein</fullName>
    </submittedName>
</protein>
<feature type="compositionally biased region" description="Low complexity" evidence="1">
    <location>
        <begin position="443"/>
        <end position="457"/>
    </location>
</feature>
<gene>
    <name evidence="2" type="ORF">ABXS70_20050</name>
</gene>